<gene>
    <name evidence="1" type="ORF">POCTA_138.1.T1180006</name>
    <name evidence="2" type="ORF">POCTA_138.1.T1180008</name>
</gene>
<name>A0A8S1XDG2_PAROT</name>
<dbReference type="EMBL" id="CAJJDP010000118">
    <property type="protein sequence ID" value="CAD8198832.1"/>
    <property type="molecule type" value="Genomic_DNA"/>
</dbReference>
<organism evidence="2 3">
    <name type="scientific">Paramecium octaurelia</name>
    <dbReference type="NCBI Taxonomy" id="43137"/>
    <lineage>
        <taxon>Eukaryota</taxon>
        <taxon>Sar</taxon>
        <taxon>Alveolata</taxon>
        <taxon>Ciliophora</taxon>
        <taxon>Intramacronucleata</taxon>
        <taxon>Oligohymenophorea</taxon>
        <taxon>Peniculida</taxon>
        <taxon>Parameciidae</taxon>
        <taxon>Paramecium</taxon>
    </lineage>
</organism>
<proteinExistence type="predicted"/>
<evidence type="ECO:0000313" key="2">
    <source>
        <dbReference type="EMBL" id="CAD8198832.1"/>
    </source>
</evidence>
<comment type="caution">
    <text evidence="2">The sequence shown here is derived from an EMBL/GenBank/DDBJ whole genome shotgun (WGS) entry which is preliminary data.</text>
</comment>
<dbReference type="AlphaFoldDB" id="A0A8S1XDG2"/>
<evidence type="ECO:0000313" key="1">
    <source>
        <dbReference type="EMBL" id="CAD8198828.1"/>
    </source>
</evidence>
<evidence type="ECO:0000313" key="3">
    <source>
        <dbReference type="Proteomes" id="UP000683925"/>
    </source>
</evidence>
<sequence length="159" mass="18885">MIGHSPKSFVNILILFQNYLQVKIKKYQYRADETKKQQQLIYIQWQIINMSEELSRCRRYQNNIHQKWIVVSQKVINSFSYLQSHKNGLYEKHQEFSASGEDQGFDFISSLYIKQLNPLVLKRAMCKFNLSQQLSLIHLILNKLINLETQSLQISLECN</sequence>
<reference evidence="2" key="1">
    <citation type="submission" date="2021-01" db="EMBL/GenBank/DDBJ databases">
        <authorList>
            <consortium name="Genoscope - CEA"/>
            <person name="William W."/>
        </authorList>
    </citation>
    <scope>NUCLEOTIDE SEQUENCE</scope>
</reference>
<dbReference type="EMBL" id="CAJJDP010000118">
    <property type="protein sequence ID" value="CAD8198828.1"/>
    <property type="molecule type" value="Genomic_DNA"/>
</dbReference>
<accession>A0A8S1XDG2</accession>
<dbReference type="Proteomes" id="UP000683925">
    <property type="component" value="Unassembled WGS sequence"/>
</dbReference>
<protein>
    <submittedName>
        <fullName evidence="2">Uncharacterized protein</fullName>
    </submittedName>
</protein>
<keyword evidence="3" id="KW-1185">Reference proteome</keyword>